<reference evidence="2 3" key="1">
    <citation type="submission" date="2016-07" db="EMBL/GenBank/DDBJ databases">
        <title>Multiple horizontal gene transfer events from other fungi enriched the ability of initially mycotrophic Trichoderma (Ascomycota) to feed on dead plant biomass.</title>
        <authorList>
            <consortium name="DOE Joint Genome Institute"/>
            <person name="Aerts A."/>
            <person name="Atanasova L."/>
            <person name="Chenthamara K."/>
            <person name="Zhang J."/>
            <person name="Grujic M."/>
            <person name="Henrissat B."/>
            <person name="Kuo A."/>
            <person name="Salamov A."/>
            <person name="Lipzen A."/>
            <person name="Labutti K."/>
            <person name="Barry K."/>
            <person name="Miao Y."/>
            <person name="Rahimi M.J."/>
            <person name="Shen Q."/>
            <person name="Grigoriev I.V."/>
            <person name="Kubicek C.P."/>
            <person name="Druzhinina I.S."/>
        </authorList>
    </citation>
    <scope>NUCLEOTIDE SEQUENCE [LARGE SCALE GENOMIC DNA]</scope>
    <source>
        <strain evidence="2 3">CBS 226.95</strain>
    </source>
</reference>
<evidence type="ECO:0000313" key="2">
    <source>
        <dbReference type="EMBL" id="PTB54221.1"/>
    </source>
</evidence>
<feature type="transmembrane region" description="Helical" evidence="1">
    <location>
        <begin position="41"/>
        <end position="63"/>
    </location>
</feature>
<sequence>MHTCNSIGVDFVKTAFVGLAAAAYFSSSVFIYSYVFYFSYFSFFIFLPSPLPPVLFLFSSFVFPPSLPNPRHCQ</sequence>
<keyword evidence="1" id="KW-1133">Transmembrane helix</keyword>
<evidence type="ECO:0000256" key="1">
    <source>
        <dbReference type="SAM" id="Phobius"/>
    </source>
</evidence>
<feature type="transmembrane region" description="Helical" evidence="1">
    <location>
        <begin position="12"/>
        <end position="35"/>
    </location>
</feature>
<dbReference type="Proteomes" id="UP000241690">
    <property type="component" value="Unassembled WGS sequence"/>
</dbReference>
<dbReference type="EMBL" id="KZ679681">
    <property type="protein sequence ID" value="PTB54221.1"/>
    <property type="molecule type" value="Genomic_DNA"/>
</dbReference>
<organism evidence="2 3">
    <name type="scientific">Trichoderma harzianum CBS 226.95</name>
    <dbReference type="NCBI Taxonomy" id="983964"/>
    <lineage>
        <taxon>Eukaryota</taxon>
        <taxon>Fungi</taxon>
        <taxon>Dikarya</taxon>
        <taxon>Ascomycota</taxon>
        <taxon>Pezizomycotina</taxon>
        <taxon>Sordariomycetes</taxon>
        <taxon>Hypocreomycetidae</taxon>
        <taxon>Hypocreales</taxon>
        <taxon>Hypocreaceae</taxon>
        <taxon>Trichoderma</taxon>
    </lineage>
</organism>
<keyword evidence="1" id="KW-0472">Membrane</keyword>
<gene>
    <name evidence="2" type="ORF">M431DRAFT_452733</name>
</gene>
<keyword evidence="1" id="KW-0812">Transmembrane</keyword>
<keyword evidence="3" id="KW-1185">Reference proteome</keyword>
<accession>A0A2T4AAW8</accession>
<name>A0A2T4AAW8_TRIHA</name>
<dbReference type="GeneID" id="36623858"/>
<evidence type="ECO:0000313" key="3">
    <source>
        <dbReference type="Proteomes" id="UP000241690"/>
    </source>
</evidence>
<proteinExistence type="predicted"/>
<dbReference type="AlphaFoldDB" id="A0A2T4AAW8"/>
<protein>
    <submittedName>
        <fullName evidence="2">Uncharacterized protein</fullName>
    </submittedName>
</protein>
<dbReference type="RefSeq" id="XP_024773898.1">
    <property type="nucleotide sequence ID" value="XM_024915291.1"/>
</dbReference>